<evidence type="ECO:0000259" key="2">
    <source>
        <dbReference type="Pfam" id="PF03372"/>
    </source>
</evidence>
<dbReference type="GO" id="GO:0003676">
    <property type="term" value="F:nucleic acid binding"/>
    <property type="evidence" value="ECO:0007669"/>
    <property type="project" value="InterPro"/>
</dbReference>
<dbReference type="CDD" id="cd01650">
    <property type="entry name" value="RT_nLTR_like"/>
    <property type="match status" value="1"/>
</dbReference>
<sequence>MEESGGNEGLKEEEVSLLAEELIQLSVKSSAVDPNGKPALICMLLEVEEVQKLQEEGMIVNEGDNLQPDIRDGNLNTSRKIIWRRVNTMRYMEQPNADRIVRKRKLIEFDNGCYEKEKSVEDDVKRQKYNDQASESKEDSTVVVGNMGWNVRGLGNPRAVRRLRFLLKQQNPDMVFFMETKVNGKRIERIRRRNGFVNEIDVGAEGSRGGLCLAWREDFKVSLKTFSKNHIDVLIEESNIQGEWRFIGFYGSPYANDQHASWSLLRALGQEQQFPWMVSWDFNKILYSFEKSGGQPREERRMAAFREVLDECQLMHIGYEDKVSRRPRFKFEAWWTLEESFDEEIKKSWESSNGSFSEKLERLQTCLTKWASLIKIGRDGLKKELTKDLGILLDGERNDDTMAKIIDTRIRLNIEIDKDEMYWEQRARANWLQLGDKNSAFFHKYASARRRTNTINRLESEEGQEVTDVLEINETASNYFQNLFSSKGVGDLSYLLEGIDTNISSEINTALLSTYSVDEIQKALKGMGPTKAPGYDGFLALFFQKYWHIVGKDIEAFCLGVLNEGKDFDFTNRIDIVLIPKTPNPTNLVNFRPISLCTILYKLVAKTIANRLQDFIGKCIDNTQSTFVPGRLISDNVLIAYEILHTLRQKRSRKKGFMAVKLDMSKAYDRVEWSYLKNVMLKMGFAESWVTLVMKCVSTVSYTVNINGNRVLPKITTRSKEEGDAFNFRLLSEIDSMRDHFVHMLIDSNERKWKEELIKYTFAEEDADRILRIPLASNPHEDLLAWGSEASGEFSAIWGDRNSRIHNKKVSTGTEIGNFINNYIAELDGLERKKSTTIGKMQSWSHPPRESVKINFDGAFDGHNNISASGIVVRDTEGSIILSCSEIHKGVPSTFTAEALACRKAVKIGVENTWPEVIIEGDSLTVIKKCRNKDQDRSMIGAYILDIKKMAYRFKHFIFKHILRTTNTLAHKIATESLRRKEWTYLEETIPEYAENQRLRESVRKPD</sequence>
<dbReference type="AlphaFoldDB" id="A0A5B6X5B5"/>
<dbReference type="Pfam" id="PF13456">
    <property type="entry name" value="RVT_3"/>
    <property type="match status" value="1"/>
</dbReference>
<accession>A0A5B6X5B5</accession>
<evidence type="ECO:0000313" key="4">
    <source>
        <dbReference type="EMBL" id="KAA3489349.1"/>
    </source>
</evidence>
<evidence type="ECO:0000259" key="1">
    <source>
        <dbReference type="Pfam" id="PF00078"/>
    </source>
</evidence>
<dbReference type="EMBL" id="SMMG02000001">
    <property type="protein sequence ID" value="KAA3489349.1"/>
    <property type="molecule type" value="Genomic_DNA"/>
</dbReference>
<dbReference type="PANTHER" id="PTHR46890:SF48">
    <property type="entry name" value="RNA-DIRECTED DNA POLYMERASE"/>
    <property type="match status" value="1"/>
</dbReference>
<dbReference type="SUPFAM" id="SSF56219">
    <property type="entry name" value="DNase I-like"/>
    <property type="match status" value="1"/>
</dbReference>
<dbReference type="InterPro" id="IPR002156">
    <property type="entry name" value="RNaseH_domain"/>
</dbReference>
<organism evidence="4 5">
    <name type="scientific">Gossypium australe</name>
    <dbReference type="NCBI Taxonomy" id="47621"/>
    <lineage>
        <taxon>Eukaryota</taxon>
        <taxon>Viridiplantae</taxon>
        <taxon>Streptophyta</taxon>
        <taxon>Embryophyta</taxon>
        <taxon>Tracheophyta</taxon>
        <taxon>Spermatophyta</taxon>
        <taxon>Magnoliopsida</taxon>
        <taxon>eudicotyledons</taxon>
        <taxon>Gunneridae</taxon>
        <taxon>Pentapetalae</taxon>
        <taxon>rosids</taxon>
        <taxon>malvids</taxon>
        <taxon>Malvales</taxon>
        <taxon>Malvaceae</taxon>
        <taxon>Malvoideae</taxon>
        <taxon>Gossypium</taxon>
    </lineage>
</organism>
<dbReference type="InterPro" id="IPR036691">
    <property type="entry name" value="Endo/exonu/phosph_ase_sf"/>
</dbReference>
<keyword evidence="5" id="KW-1185">Reference proteome</keyword>
<gene>
    <name evidence="4" type="ORF">EPI10_032981</name>
</gene>
<dbReference type="Gene3D" id="3.30.420.10">
    <property type="entry name" value="Ribonuclease H-like superfamily/Ribonuclease H"/>
    <property type="match status" value="1"/>
</dbReference>
<proteinExistence type="predicted"/>
<dbReference type="SUPFAM" id="SSF53098">
    <property type="entry name" value="Ribonuclease H-like"/>
    <property type="match status" value="1"/>
</dbReference>
<protein>
    <submittedName>
        <fullName evidence="4">Reverse transcriptase</fullName>
    </submittedName>
</protein>
<feature type="domain" description="Endonuclease/exonuclease/phosphatase" evidence="2">
    <location>
        <begin position="148"/>
        <end position="284"/>
    </location>
</feature>
<dbReference type="Proteomes" id="UP000325315">
    <property type="component" value="Unassembled WGS sequence"/>
</dbReference>
<dbReference type="Gene3D" id="3.60.10.10">
    <property type="entry name" value="Endonuclease/exonuclease/phosphatase"/>
    <property type="match status" value="1"/>
</dbReference>
<reference evidence="5" key="1">
    <citation type="journal article" date="2019" name="Plant Biotechnol. J.">
        <title>Genome sequencing of the Australian wild diploid species Gossypium australe highlights disease resistance and delayed gland morphogenesis.</title>
        <authorList>
            <person name="Cai Y."/>
            <person name="Cai X."/>
            <person name="Wang Q."/>
            <person name="Wang P."/>
            <person name="Zhang Y."/>
            <person name="Cai C."/>
            <person name="Xu Y."/>
            <person name="Wang K."/>
            <person name="Zhou Z."/>
            <person name="Wang C."/>
            <person name="Geng S."/>
            <person name="Li B."/>
            <person name="Dong Q."/>
            <person name="Hou Y."/>
            <person name="Wang H."/>
            <person name="Ai P."/>
            <person name="Liu Z."/>
            <person name="Yi F."/>
            <person name="Sun M."/>
            <person name="An G."/>
            <person name="Cheng J."/>
            <person name="Zhang Y."/>
            <person name="Shi Q."/>
            <person name="Xie Y."/>
            <person name="Shi X."/>
            <person name="Chang Y."/>
            <person name="Huang F."/>
            <person name="Chen Y."/>
            <person name="Hong S."/>
            <person name="Mi L."/>
            <person name="Sun Q."/>
            <person name="Zhang L."/>
            <person name="Zhou B."/>
            <person name="Peng R."/>
            <person name="Zhang X."/>
            <person name="Liu F."/>
        </authorList>
    </citation>
    <scope>NUCLEOTIDE SEQUENCE [LARGE SCALE GENOMIC DNA]</scope>
    <source>
        <strain evidence="5">cv. PA1801</strain>
    </source>
</reference>
<dbReference type="SUPFAM" id="SSF56672">
    <property type="entry name" value="DNA/RNA polymerases"/>
    <property type="match status" value="1"/>
</dbReference>
<dbReference type="CDD" id="cd06222">
    <property type="entry name" value="RNase_H_like"/>
    <property type="match status" value="1"/>
</dbReference>
<dbReference type="GO" id="GO:0003964">
    <property type="term" value="F:RNA-directed DNA polymerase activity"/>
    <property type="evidence" value="ECO:0007669"/>
    <property type="project" value="UniProtKB-KW"/>
</dbReference>
<dbReference type="InterPro" id="IPR000477">
    <property type="entry name" value="RT_dom"/>
</dbReference>
<evidence type="ECO:0000313" key="5">
    <source>
        <dbReference type="Proteomes" id="UP000325315"/>
    </source>
</evidence>
<dbReference type="Pfam" id="PF00078">
    <property type="entry name" value="RVT_1"/>
    <property type="match status" value="1"/>
</dbReference>
<dbReference type="InterPro" id="IPR044730">
    <property type="entry name" value="RNase_H-like_dom_plant"/>
</dbReference>
<evidence type="ECO:0000259" key="3">
    <source>
        <dbReference type="Pfam" id="PF13456"/>
    </source>
</evidence>
<dbReference type="InterPro" id="IPR012337">
    <property type="entry name" value="RNaseH-like_sf"/>
</dbReference>
<dbReference type="InterPro" id="IPR036397">
    <property type="entry name" value="RNaseH_sf"/>
</dbReference>
<feature type="domain" description="Reverse transcriptase" evidence="1">
    <location>
        <begin position="580"/>
        <end position="703"/>
    </location>
</feature>
<comment type="caution">
    <text evidence="4">The sequence shown here is derived from an EMBL/GenBank/DDBJ whole genome shotgun (WGS) entry which is preliminary data.</text>
</comment>
<keyword evidence="4" id="KW-0548">Nucleotidyltransferase</keyword>
<dbReference type="Pfam" id="PF03372">
    <property type="entry name" value="Exo_endo_phos"/>
    <property type="match status" value="1"/>
</dbReference>
<dbReference type="InterPro" id="IPR005135">
    <property type="entry name" value="Endo/exonuclease/phosphatase"/>
</dbReference>
<dbReference type="InterPro" id="IPR052343">
    <property type="entry name" value="Retrotransposon-Effector_Assoc"/>
</dbReference>
<name>A0A5B6X5B5_9ROSI</name>
<keyword evidence="4" id="KW-0808">Transferase</keyword>
<dbReference type="InterPro" id="IPR043502">
    <property type="entry name" value="DNA/RNA_pol_sf"/>
</dbReference>
<keyword evidence="4" id="KW-0695">RNA-directed DNA polymerase</keyword>
<dbReference type="GO" id="GO:0004523">
    <property type="term" value="F:RNA-DNA hybrid ribonuclease activity"/>
    <property type="evidence" value="ECO:0007669"/>
    <property type="project" value="InterPro"/>
</dbReference>
<dbReference type="OrthoDB" id="410381at2759"/>
<dbReference type="PANTHER" id="PTHR46890">
    <property type="entry name" value="NON-LTR RETROLELEMENT REVERSE TRANSCRIPTASE-LIKE PROTEIN-RELATED"/>
    <property type="match status" value="1"/>
</dbReference>
<feature type="domain" description="RNase H type-1" evidence="3">
    <location>
        <begin position="855"/>
        <end position="976"/>
    </location>
</feature>